<dbReference type="AlphaFoldDB" id="A0A9X9WQ28"/>
<reference evidence="1" key="3">
    <citation type="journal article" date="2021" name="Syst. Appl. Microbiol.">
        <title>Roseomonas hellenica sp. nov., isolated from roots of wild-growing Alkanna tinctoria.</title>
        <authorList>
            <person name="Rat A."/>
            <person name="Naranjo H.D."/>
            <person name="Lebbe L."/>
            <person name="Cnockaert M."/>
            <person name="Krigas N."/>
            <person name="Grigoriadou K."/>
            <person name="Maloupa E."/>
            <person name="Willems A."/>
        </authorList>
    </citation>
    <scope>NUCLEOTIDE SEQUENCE</scope>
    <source>
        <strain evidence="1">LMG 31161</strain>
    </source>
</reference>
<evidence type="ECO:0000313" key="3">
    <source>
        <dbReference type="Proteomes" id="UP000746741"/>
    </source>
</evidence>
<dbReference type="RefSeq" id="WP_168044022.1">
    <property type="nucleotide sequence ID" value="NZ_JAAEDK010000102.1"/>
</dbReference>
<reference evidence="1" key="1">
    <citation type="submission" date="2020-01" db="EMBL/GenBank/DDBJ databases">
        <authorList>
            <person name="Rat A."/>
        </authorList>
    </citation>
    <scope>NUCLEOTIDE SEQUENCE</scope>
    <source>
        <strain evidence="1">LMG 31161</strain>
    </source>
</reference>
<dbReference type="Proteomes" id="UP001138708">
    <property type="component" value="Unassembled WGS sequence"/>
</dbReference>
<evidence type="ECO:0000313" key="4">
    <source>
        <dbReference type="Proteomes" id="UP001138708"/>
    </source>
</evidence>
<gene>
    <name evidence="2" type="ORF">GWK15_24390</name>
    <name evidence="1" type="ORF">GXW75_24495</name>
</gene>
<reference evidence="2 3" key="2">
    <citation type="submission" date="2020-02" db="EMBL/GenBank/DDBJ databases">
        <authorList>
            <person name="Sun Q."/>
            <person name="Inoue M."/>
        </authorList>
    </citation>
    <scope>NUCLEOTIDE SEQUENCE [LARGE SCALE GENOMIC DNA]</scope>
    <source>
        <strain evidence="2 3">KCTC 22478</strain>
    </source>
</reference>
<accession>A0A9X9WQ28</accession>
<evidence type="ECO:0000313" key="1">
    <source>
        <dbReference type="EMBL" id="MBR0662438.1"/>
    </source>
</evidence>
<dbReference type="Proteomes" id="UP000746741">
    <property type="component" value="Unassembled WGS sequence"/>
</dbReference>
<comment type="caution">
    <text evidence="1">The sequence shown here is derived from an EMBL/GenBank/DDBJ whole genome shotgun (WGS) entry which is preliminary data.</text>
</comment>
<dbReference type="EMBL" id="JAAVUP010000019">
    <property type="protein sequence ID" value="NKE20117.1"/>
    <property type="molecule type" value="Genomic_DNA"/>
</dbReference>
<keyword evidence="3" id="KW-1185">Reference proteome</keyword>
<sequence>MTALRYLLARLAMLGRQLRDTVRRALPPDRGFDPRALLPPPWVARPDWPGDSIGWRMGGEAYFLQARERYAALTPAEQAAYERAFPVPPGWEGYLDRRRKGWRLFG</sequence>
<organism evidence="1 4">
    <name type="scientific">Neoroseomonas oryzicola</name>
    <dbReference type="NCBI Taxonomy" id="535904"/>
    <lineage>
        <taxon>Bacteria</taxon>
        <taxon>Pseudomonadati</taxon>
        <taxon>Pseudomonadota</taxon>
        <taxon>Alphaproteobacteria</taxon>
        <taxon>Acetobacterales</taxon>
        <taxon>Acetobacteraceae</taxon>
        <taxon>Neoroseomonas</taxon>
    </lineage>
</organism>
<dbReference type="EMBL" id="JAAEDK010000102">
    <property type="protein sequence ID" value="MBR0662438.1"/>
    <property type="molecule type" value="Genomic_DNA"/>
</dbReference>
<proteinExistence type="predicted"/>
<evidence type="ECO:0000313" key="2">
    <source>
        <dbReference type="EMBL" id="NKE20117.1"/>
    </source>
</evidence>
<name>A0A9X9WQ28_9PROT</name>
<protein>
    <submittedName>
        <fullName evidence="1">Uncharacterized protein</fullName>
    </submittedName>
</protein>